<feature type="compositionally biased region" description="Low complexity" evidence="5">
    <location>
        <begin position="1492"/>
        <end position="1507"/>
    </location>
</feature>
<evidence type="ECO:0000313" key="9">
    <source>
        <dbReference type="CGD" id="CAL0000164256"/>
    </source>
</evidence>
<dbReference type="PIRSF" id="PIRSF037235">
    <property type="entry name" value="VPS13_fungi"/>
    <property type="match status" value="1"/>
</dbReference>
<dbReference type="OrthoDB" id="428159at2759"/>
<feature type="compositionally biased region" description="Basic and acidic residues" evidence="5">
    <location>
        <begin position="438"/>
        <end position="459"/>
    </location>
</feature>
<evidence type="ECO:0000313" key="10">
    <source>
        <dbReference type="EMBL" id="CAX42427.1"/>
    </source>
</evidence>
<dbReference type="GO" id="GO:0007005">
    <property type="term" value="P:mitochondrion organization"/>
    <property type="evidence" value="ECO:0007669"/>
    <property type="project" value="TreeGrafter"/>
</dbReference>
<dbReference type="EMBL" id="FM992691">
    <property type="protein sequence ID" value="CAX42427.1"/>
    <property type="molecule type" value="Genomic_DNA"/>
</dbReference>
<dbReference type="InterPro" id="IPR056748">
    <property type="entry name" value="VPS13-like_C"/>
</dbReference>
<feature type="region of interest" description="Disordered" evidence="5">
    <location>
        <begin position="1480"/>
        <end position="1515"/>
    </location>
</feature>
<evidence type="ECO:0000259" key="8">
    <source>
        <dbReference type="Pfam" id="PF25037"/>
    </source>
</evidence>
<keyword evidence="4" id="KW-0333">Golgi apparatus</keyword>
<dbReference type="GO" id="GO:0006869">
    <property type="term" value="P:lipid transport"/>
    <property type="evidence" value="ECO:0007669"/>
    <property type="project" value="UniProtKB-KW"/>
</dbReference>
<dbReference type="GO" id="GO:0045053">
    <property type="term" value="P:protein retention in Golgi apparatus"/>
    <property type="evidence" value="ECO:0007669"/>
    <property type="project" value="UniProtKB-UniRule"/>
</dbReference>
<dbReference type="Pfam" id="PF12624">
    <property type="entry name" value="VPS13_N"/>
    <property type="match status" value="1"/>
</dbReference>
<dbReference type="GO" id="GO:0045324">
    <property type="term" value="P:late endosome to vacuole transport"/>
    <property type="evidence" value="ECO:0007669"/>
    <property type="project" value="UniProtKB-UniRule"/>
</dbReference>
<dbReference type="InterPro" id="IPR009543">
    <property type="entry name" value="VPS13_VAB"/>
</dbReference>
<dbReference type="VEuPathDB" id="FungiDB:CD36_45610"/>
<feature type="domain" description="Intermembrane lipid transfer protein VPS13-like C-terminal" evidence="8">
    <location>
        <begin position="2954"/>
        <end position="3058"/>
    </location>
</feature>
<evidence type="ECO:0000256" key="1">
    <source>
        <dbReference type="ARBA" id="ARBA00006545"/>
    </source>
</evidence>
<name>B9WGQ1_CANDC</name>
<dbReference type="InterPro" id="IPR017148">
    <property type="entry name" value="VPS13_fungi"/>
</dbReference>
<dbReference type="Proteomes" id="UP000002605">
    <property type="component" value="Chromosome 4"/>
</dbReference>
<dbReference type="Pfam" id="PF25036">
    <property type="entry name" value="VPS13_VAB"/>
    <property type="match status" value="1"/>
</dbReference>
<evidence type="ECO:0000259" key="6">
    <source>
        <dbReference type="Pfam" id="PF12624"/>
    </source>
</evidence>
<proteinExistence type="inferred from homology"/>
<keyword evidence="2 4" id="KW-0813">Transport</keyword>
<accession>B9WGQ1</accession>
<feature type="domain" description="Vacuolar protein sorting-associated protein 13 VPS13 adaptor binding" evidence="7">
    <location>
        <begin position="1861"/>
        <end position="2428"/>
    </location>
</feature>
<sequence length="3084" mass="348526">MFESLVANLVNRFLGSYLENFDTNQLNIGIWSGDVKLRNLRLRKESLDKFKLPVDVKFGQLGQLTLQIPWSNLKGKPVRVIIEDVYLLISPKIVQDYDLEEEELRSQAVKKEKLAQLETFLDAKSQELGTDLENETFVESLVTKIVDNLQVTIKNIHLKYEDDSVLTETPYSIGFTLDELSAVSTDEDWVPSFINITQALTRKLLTLKNLSCYMDTQATELYSNLDREEIHAAFQKTLTDIEYLLKPVTGNGKLTVNKTGTTATIPHIDTDLFFEEFGVELNSQQYQNLLWTASKFHWFMKTEKFRKFRPKIAPSESPKEWFQYAAKAVLDEIHERNYKWSWAYFEKRRDQRKEYVALWKLKLENKMSPEQQKSLDDLEWDLPYEDIKLYRSLTRNELKKEKKNISSLYDTESKSTNGTQSTGSGGGWLSSWWGGAKRSNESEEKSNNEPQSSDKIDLSLSDEQRKALYDAIDYDENADTATVDIPREWVKMQVTMHLNKGGFTIKRNKTTTLGEIVFEGCKTQFYERPDSFVASFQMEEFRIEDNTNTSLYKHIVSVKQDEENHQDHSFDEPFLQLSFENNPLHQEADSSLVGKLKSMTIYYNPKFIEEIIKFFTPPKIHLDTVGAIMNAAESTVEGLTTQTRMGLEYALEEHKTINVKLDLQTPLIILPLDPASVKSPVAILDAGHISVISDLVDKSKIKEYKEKQQYSAKDWESLKNLMYDQFHVNLEDARFLVGHNIKTTMEQLYSTDRSTYVLDTFNLGLLLGVSIIPDAQNLARIRIRGDVPKVALAINDFQYKTLMQIIDVAIPNTDFESSDTSSIFNAFGNSRSIQDVDIEDTSKQVSKPNAPTNKDQHQFEFDLNVQLVQISLSRCIDGVTLQTEPLAEIVGESLTLNFYKTLTDMHLTLSVFDISLLDHIEKSGVPEFQKLVSSNSEGETKNLLEMKYSRKQRMVIFKNKEIEVFDQDVDMQIAVVKFVVTRKSYLSLLNFVLNTFTDPNAPATSANELINDTSSEDTSPQKINVNVALESIIIVLNEDGIKLATLQLSSAEVRVFLLPDTMDIQGKLGAFALHDEVNQGSPRNSLIRNLIHIDGDNLAQFSYKAYDNATQSKPSVVEFETGAITINFIEASFNRILAYLNQFLKMKAIYDSARQAAINQSAQLPAQLLFNVLIHAPTIVFPFVNHNTNKLVANLGEIYAHNQYKDAINTIQVGIRNVNVMSHLVFEGNIQQDSHMVDDLDVSFDIEYSEKYIRDTPTVVVRGKMPELDLHLTEIQLKMLTQLSDSVNRAFTFDNSDSNLQDVEEDAVYANEVLRHNTQMIHAESPQQQTSVSPPNAEDTDIPGNHKMVDLKFDIPRVALTIYNGTASTTTLKNCSLSTFTMNKLICEFDMLHNGHFNANVKIKSFVVKDTRVDTDSKFPVIIPSVDGVDNQFTLLVTTEGPPDSRNITAMLTVEKPQTILALDYLFEVQSFINKATEQEAPPPFVERPRQKSTTSVTTKSAKTQSTEISNSKDVTSNTVGFSVNIIEPSVLLLADDTQENTEAVVFKVGQILITQQNVISLAASNIGMYLMDMNEQDTSSYRIIDDFSVSFAHDSRGSTATKFLTNIQASIDPLIVRVSLRDIRLALGIFNRANDLYMKYQGMVEETSNSEEFQFSKNFKKRLSQYAPSVLSTYSDESDYETPRIPPGVAIVKGEELNANFGGLRFVLIGDVSELPVLDMQIKPFEARAINWSTDLNAEVHIEHYINIFNYARSSWEPLVESWPIAVYMSKARHPKPQLLVEIISRQVAQVTLTSKAVALLSQVSDLITSGEKLKPRGEDYPYVIVNETGLDLEVWNDTKESETRTEIKSWDSKPWSFEDWRSIRENLDADDASTLGIRFVDSKYQNIAKVSASSVGEELYVMYPPVDGVHNRLSVDIMLREDNVKVIRLRSTVILENDADIPIIIDISDARGDKELRIGSKESKSLPIDLVYGGKLKIRPETNIPYGWSEEQLYWKDAMKGSIALSCRAASKDDKSVYYFQAEAVYDTEEPLAHVYPHMKLVVSAPLEIENLLPFDFKYRLYDKHARKDWTGKVEKGVKSYIHIVNLESLLLLSVEPVNGNFKRSEFAVINHPKKSEFERENTITLQDTHNRILKLRIYYPRKKSDSTSLKVVIYSPYIILNRSNLNLAISERGNTIESLGRSGEEQKITPAMFSFEKHGDTKNRAIIKAEDSIWSHPMSFDALGQSNEIKLQITGKQREIDLGVTVSEGEGKYNLTKVISITPRYIFVNKLEEELQVVEVGTTKQLSIESGGSLPLYGLRILEKKNLMMKFPQASGSMSWSQPFCINDVGQMFVKVLKKDVGQVLVKVTIMLEDATVFIHIENGNDQWPFSIRNFTNEEFYIYQNDPNINVNGEVVKSETPYKPIYYKVPPKSVMPYAYDYPNAIIKEIIIRSHGRERAVSLAEIGTLKPFRLPATNDKEQRIVDLNVVADGPTQSLVISNYDPSSSLYQLKGGSTSSSSVANSHSGQFEAVENDENYHTKIVTKFDGFGVSLINTRDQELCYITLKGLEFRYNESNLYQTVSAKLKWIQIDNQLYGGIFPIILYPSVIPKTGKELNSHPAFSGSICRVKDDTHGVLFIKYATLLLQEMTLEIDEDFLFALLDFSKFPGASWNKQHVDRLCDDNLNIPEPAKLSDTSDIYFEALHLQPLQANLSFVRTERVNAEDKGSSQNTLMFFVNILTMAIGNINDAPIKLNALFIENIRVPIPILVDSIQTHYSQAFFYQLHNIIGSADFLGNPVGLFNLLSSGVIDIFYEPYQGFVLNDRPQELGIGIAKGGLSFVKKSVFGFSDSISKVTGSIAKGLSVATMDKSFQERRRLNTRRNRPKHALYGFATGANSFFDSLSSGVTGVATAPIEGANSDGAAGFFKGLGKGIIGLPTKTAIGIFDLASNVSEGIRNTTTVFDSEGLDKVRLPRYINPNGVVKPYSQREAQGQYWLNNVDGGVYYNQKYLAHLLLPGEEMAVLVSFKLIILFDINSLLSKWVIKFEQIKSISVEPTGLTIQLKTKKGPFIPIPDRTGRNFLYQKIGIAVQEFNKHCQVTL</sequence>
<dbReference type="RefSeq" id="XP_002420204.1">
    <property type="nucleotide sequence ID" value="XM_002420159.1"/>
</dbReference>
<dbReference type="InterPro" id="IPR026847">
    <property type="entry name" value="VPS13"/>
</dbReference>
<evidence type="ECO:0000256" key="2">
    <source>
        <dbReference type="ARBA" id="ARBA00022448"/>
    </source>
</evidence>
<dbReference type="PANTHER" id="PTHR16166:SF93">
    <property type="entry name" value="INTERMEMBRANE LIPID TRANSFER PROTEIN VPS13"/>
    <property type="match status" value="1"/>
</dbReference>
<dbReference type="HOGENOM" id="CLU_000135_0_0_1"/>
<dbReference type="eggNOG" id="KOG1809">
    <property type="taxonomic scope" value="Eukaryota"/>
</dbReference>
<dbReference type="GeneID" id="8047584"/>
<evidence type="ECO:0000256" key="3">
    <source>
        <dbReference type="ARBA" id="ARBA00023055"/>
    </source>
</evidence>
<dbReference type="KEGG" id="cdu:CD36_45610"/>
<feature type="region of interest" description="Disordered" evidence="5">
    <location>
        <begin position="408"/>
        <end position="459"/>
    </location>
</feature>
<keyword evidence="11" id="KW-1185">Reference proteome</keyword>
<organism evidence="10 11">
    <name type="scientific">Candida dubliniensis (strain CD36 / ATCC MYA-646 / CBS 7987 / NCPF 3949 / NRRL Y-17841)</name>
    <name type="common">Yeast</name>
    <dbReference type="NCBI Taxonomy" id="573826"/>
    <lineage>
        <taxon>Eukaryota</taxon>
        <taxon>Fungi</taxon>
        <taxon>Dikarya</taxon>
        <taxon>Ascomycota</taxon>
        <taxon>Saccharomycotina</taxon>
        <taxon>Pichiomycetes</taxon>
        <taxon>Debaryomycetaceae</taxon>
        <taxon>Candida/Lodderomyces clade</taxon>
        <taxon>Candida</taxon>
    </lineage>
</organism>
<gene>
    <name evidence="9" type="ordered locus">Cd36_45610</name>
    <name evidence="10" type="ORF">CD36_45610</name>
</gene>
<feature type="domain" description="Chorein N-terminal" evidence="6">
    <location>
        <begin position="1"/>
        <end position="1523"/>
    </location>
</feature>
<keyword evidence="3 4" id="KW-0445">Lipid transport</keyword>
<dbReference type="CGD" id="CAL0000164256">
    <property type="gene designation" value="Cd36_45610"/>
</dbReference>
<dbReference type="GO" id="GO:0005794">
    <property type="term" value="C:Golgi apparatus"/>
    <property type="evidence" value="ECO:0007669"/>
    <property type="project" value="UniProtKB-UniRule"/>
</dbReference>
<comment type="function">
    <text evidence="4">Mediates the transfer of lipids between membranes at organelle contact sites. May play a role in mitochondrial lipid homeostasis.</text>
</comment>
<evidence type="ECO:0000259" key="7">
    <source>
        <dbReference type="Pfam" id="PF25036"/>
    </source>
</evidence>
<comment type="similarity">
    <text evidence="1 4">Belongs to the VPS13 family.</text>
</comment>
<protein>
    <recommendedName>
        <fullName evidence="4">Vacuolar protein sorting-associated protein</fullName>
    </recommendedName>
</protein>
<dbReference type="InterPro" id="IPR026854">
    <property type="entry name" value="VPS13_N"/>
</dbReference>
<evidence type="ECO:0000256" key="5">
    <source>
        <dbReference type="SAM" id="MobiDB-lite"/>
    </source>
</evidence>
<dbReference type="PANTHER" id="PTHR16166">
    <property type="entry name" value="VACUOLAR PROTEIN SORTING-ASSOCIATED PROTEIN VPS13"/>
    <property type="match status" value="1"/>
</dbReference>
<evidence type="ECO:0000256" key="4">
    <source>
        <dbReference type="PIRNR" id="PIRNR037235"/>
    </source>
</evidence>
<evidence type="ECO:0000313" key="11">
    <source>
        <dbReference type="Proteomes" id="UP000002605"/>
    </source>
</evidence>
<dbReference type="Pfam" id="PF25037">
    <property type="entry name" value="VPS13_C"/>
    <property type="match status" value="1"/>
</dbReference>
<dbReference type="GO" id="GO:0006623">
    <property type="term" value="P:protein targeting to vacuole"/>
    <property type="evidence" value="ECO:0007669"/>
    <property type="project" value="TreeGrafter"/>
</dbReference>
<reference evidence="10 11" key="1">
    <citation type="journal article" date="2009" name="Genome Res.">
        <title>Comparative genomics of the fungal pathogens Candida dubliniensis and Candida albicans.</title>
        <authorList>
            <person name="Jackson A.P."/>
            <person name="Gamble J.A."/>
            <person name="Yeomans T."/>
            <person name="Moran G.P."/>
            <person name="Saunders D."/>
            <person name="Harris D."/>
            <person name="Aslett M."/>
            <person name="Barrell J.F."/>
            <person name="Butler G."/>
            <person name="Citiulo F."/>
            <person name="Coleman D.C."/>
            <person name="de Groot P.W.J."/>
            <person name="Goodwin T.J."/>
            <person name="Quail M.A."/>
            <person name="McQuillan J."/>
            <person name="Munro C.A."/>
            <person name="Pain A."/>
            <person name="Poulter R.T."/>
            <person name="Rajandream M.A."/>
            <person name="Renauld H."/>
            <person name="Spiering M.J."/>
            <person name="Tivey A."/>
            <person name="Gow N.A.R."/>
            <person name="Barrell B."/>
            <person name="Sullivan D.J."/>
            <person name="Berriman M."/>
        </authorList>
    </citation>
    <scope>NUCLEOTIDE SEQUENCE [LARGE SCALE GENOMIC DNA]</scope>
    <source>
        <strain evidence="11">CD36 / ATCC MYA-646 / CBS 7987 / NCPF 3949 / NRRL Y-17841</strain>
    </source>
</reference>